<protein>
    <submittedName>
        <fullName evidence="1">Uncharacterized protein</fullName>
    </submittedName>
</protein>
<comment type="caution">
    <text evidence="1">The sequence shown here is derived from an EMBL/GenBank/DDBJ whole genome shotgun (WGS) entry which is preliminary data.</text>
</comment>
<dbReference type="Proteomes" id="UP001229421">
    <property type="component" value="Unassembled WGS sequence"/>
</dbReference>
<reference evidence="1" key="1">
    <citation type="journal article" date="2023" name="bioRxiv">
        <title>Improved chromosome-level genome assembly for marigold (Tagetes erecta).</title>
        <authorList>
            <person name="Jiang F."/>
            <person name="Yuan L."/>
            <person name="Wang S."/>
            <person name="Wang H."/>
            <person name="Xu D."/>
            <person name="Wang A."/>
            <person name="Fan W."/>
        </authorList>
    </citation>
    <scope>NUCLEOTIDE SEQUENCE</scope>
    <source>
        <strain evidence="1">WSJ</strain>
        <tissue evidence="1">Leaf</tissue>
    </source>
</reference>
<gene>
    <name evidence="1" type="ORF">QVD17_16331</name>
</gene>
<dbReference type="EMBL" id="JAUHHV010000004">
    <property type="protein sequence ID" value="KAK1427640.1"/>
    <property type="molecule type" value="Genomic_DNA"/>
</dbReference>
<organism evidence="1 2">
    <name type="scientific">Tagetes erecta</name>
    <name type="common">African marigold</name>
    <dbReference type="NCBI Taxonomy" id="13708"/>
    <lineage>
        <taxon>Eukaryota</taxon>
        <taxon>Viridiplantae</taxon>
        <taxon>Streptophyta</taxon>
        <taxon>Embryophyta</taxon>
        <taxon>Tracheophyta</taxon>
        <taxon>Spermatophyta</taxon>
        <taxon>Magnoliopsida</taxon>
        <taxon>eudicotyledons</taxon>
        <taxon>Gunneridae</taxon>
        <taxon>Pentapetalae</taxon>
        <taxon>asterids</taxon>
        <taxon>campanulids</taxon>
        <taxon>Asterales</taxon>
        <taxon>Asteraceae</taxon>
        <taxon>Asteroideae</taxon>
        <taxon>Heliantheae alliance</taxon>
        <taxon>Tageteae</taxon>
        <taxon>Tagetes</taxon>
    </lineage>
</organism>
<keyword evidence="2" id="KW-1185">Reference proteome</keyword>
<dbReference type="AlphaFoldDB" id="A0AAD8KQQ6"/>
<proteinExistence type="predicted"/>
<accession>A0AAD8KQQ6</accession>
<name>A0AAD8KQQ6_TARER</name>
<sequence length="92" mass="9468">MIFGLTIAPAASVHHCGFSDGNGGDGGRFGAFDDGSMVAPLSSLFDFSFSVGFVAFASICLNLHPLVVFDVDYGVDGGVPAGYICLDVMIDV</sequence>
<evidence type="ECO:0000313" key="2">
    <source>
        <dbReference type="Proteomes" id="UP001229421"/>
    </source>
</evidence>
<evidence type="ECO:0000313" key="1">
    <source>
        <dbReference type="EMBL" id="KAK1427640.1"/>
    </source>
</evidence>